<comment type="caution">
    <text evidence="1">The sequence shown here is derived from an EMBL/GenBank/DDBJ whole genome shotgun (WGS) entry which is preliminary data.</text>
</comment>
<protein>
    <submittedName>
        <fullName evidence="1">Uncharacterized protein</fullName>
    </submittedName>
</protein>
<evidence type="ECO:0000313" key="2">
    <source>
        <dbReference type="Proteomes" id="UP001230005"/>
    </source>
</evidence>
<organism evidence="1 2">
    <name type="scientific">Evansella vedderi</name>
    <dbReference type="NCBI Taxonomy" id="38282"/>
    <lineage>
        <taxon>Bacteria</taxon>
        <taxon>Bacillati</taxon>
        <taxon>Bacillota</taxon>
        <taxon>Bacilli</taxon>
        <taxon>Bacillales</taxon>
        <taxon>Bacillaceae</taxon>
        <taxon>Evansella</taxon>
    </lineage>
</organism>
<dbReference type="EMBL" id="JAUSUG010000001">
    <property type="protein sequence ID" value="MDQ0252954.1"/>
    <property type="molecule type" value="Genomic_DNA"/>
</dbReference>
<proteinExistence type="predicted"/>
<accession>A0ABT9ZQ30</accession>
<name>A0ABT9ZQ30_9BACI</name>
<sequence>MQAVRMLNGFVNRHFDNLYIQKITGQKERLLFALFDSNSIVS</sequence>
<reference evidence="1 2" key="1">
    <citation type="submission" date="2023-07" db="EMBL/GenBank/DDBJ databases">
        <title>Genomic Encyclopedia of Type Strains, Phase IV (KMG-IV): sequencing the most valuable type-strain genomes for metagenomic binning, comparative biology and taxonomic classification.</title>
        <authorList>
            <person name="Goeker M."/>
        </authorList>
    </citation>
    <scope>NUCLEOTIDE SEQUENCE [LARGE SCALE GENOMIC DNA]</scope>
    <source>
        <strain evidence="1 2">DSM 9768</strain>
    </source>
</reference>
<keyword evidence="2" id="KW-1185">Reference proteome</keyword>
<gene>
    <name evidence="1" type="ORF">J2S74_000326</name>
</gene>
<dbReference type="Proteomes" id="UP001230005">
    <property type="component" value="Unassembled WGS sequence"/>
</dbReference>
<evidence type="ECO:0000313" key="1">
    <source>
        <dbReference type="EMBL" id="MDQ0252954.1"/>
    </source>
</evidence>